<dbReference type="OrthoDB" id="5429634at2759"/>
<dbReference type="AlphaFoldDB" id="A0A9P4GWN0"/>
<comment type="caution">
    <text evidence="3">The sequence shown here is derived from an EMBL/GenBank/DDBJ whole genome shotgun (WGS) entry which is preliminary data.</text>
</comment>
<keyword evidence="1" id="KW-0472">Membrane</keyword>
<dbReference type="EMBL" id="ML978383">
    <property type="protein sequence ID" value="KAF2023079.1"/>
    <property type="molecule type" value="Genomic_DNA"/>
</dbReference>
<keyword evidence="1" id="KW-1133">Transmembrane helix</keyword>
<evidence type="ECO:0000313" key="3">
    <source>
        <dbReference type="EMBL" id="KAF2023079.1"/>
    </source>
</evidence>
<organism evidence="3 4">
    <name type="scientific">Setomelanomma holmii</name>
    <dbReference type="NCBI Taxonomy" id="210430"/>
    <lineage>
        <taxon>Eukaryota</taxon>
        <taxon>Fungi</taxon>
        <taxon>Dikarya</taxon>
        <taxon>Ascomycota</taxon>
        <taxon>Pezizomycotina</taxon>
        <taxon>Dothideomycetes</taxon>
        <taxon>Pleosporomycetidae</taxon>
        <taxon>Pleosporales</taxon>
        <taxon>Pleosporineae</taxon>
        <taxon>Phaeosphaeriaceae</taxon>
        <taxon>Setomelanomma</taxon>
    </lineage>
</organism>
<protein>
    <recommendedName>
        <fullName evidence="2">DUF6536 domain-containing protein</fullName>
    </recommendedName>
</protein>
<dbReference type="Proteomes" id="UP000799777">
    <property type="component" value="Unassembled WGS sequence"/>
</dbReference>
<reference evidence="3" key="1">
    <citation type="journal article" date="2020" name="Stud. Mycol.">
        <title>101 Dothideomycetes genomes: a test case for predicting lifestyles and emergence of pathogens.</title>
        <authorList>
            <person name="Haridas S."/>
            <person name="Albert R."/>
            <person name="Binder M."/>
            <person name="Bloem J."/>
            <person name="Labutti K."/>
            <person name="Salamov A."/>
            <person name="Andreopoulos B."/>
            <person name="Baker S."/>
            <person name="Barry K."/>
            <person name="Bills G."/>
            <person name="Bluhm B."/>
            <person name="Cannon C."/>
            <person name="Castanera R."/>
            <person name="Culley D."/>
            <person name="Daum C."/>
            <person name="Ezra D."/>
            <person name="Gonzalez J."/>
            <person name="Henrissat B."/>
            <person name="Kuo A."/>
            <person name="Liang C."/>
            <person name="Lipzen A."/>
            <person name="Lutzoni F."/>
            <person name="Magnuson J."/>
            <person name="Mondo S."/>
            <person name="Nolan M."/>
            <person name="Ohm R."/>
            <person name="Pangilinan J."/>
            <person name="Park H.-J."/>
            <person name="Ramirez L."/>
            <person name="Alfaro M."/>
            <person name="Sun H."/>
            <person name="Tritt A."/>
            <person name="Yoshinaga Y."/>
            <person name="Zwiers L.-H."/>
            <person name="Turgeon B."/>
            <person name="Goodwin S."/>
            <person name="Spatafora J."/>
            <person name="Crous P."/>
            <person name="Grigoriev I."/>
        </authorList>
    </citation>
    <scope>NUCLEOTIDE SEQUENCE</scope>
    <source>
        <strain evidence="3">CBS 110217</strain>
    </source>
</reference>
<gene>
    <name evidence="3" type="ORF">EK21DRAFT_95203</name>
</gene>
<proteinExistence type="predicted"/>
<feature type="transmembrane region" description="Helical" evidence="1">
    <location>
        <begin position="149"/>
        <end position="170"/>
    </location>
</feature>
<evidence type="ECO:0000256" key="1">
    <source>
        <dbReference type="SAM" id="Phobius"/>
    </source>
</evidence>
<name>A0A9P4GWN0_9PLEO</name>
<dbReference type="InterPro" id="IPR046623">
    <property type="entry name" value="DUF6536"/>
</dbReference>
<feature type="transmembrane region" description="Helical" evidence="1">
    <location>
        <begin position="210"/>
        <end position="231"/>
    </location>
</feature>
<evidence type="ECO:0000313" key="4">
    <source>
        <dbReference type="Proteomes" id="UP000799777"/>
    </source>
</evidence>
<dbReference type="PANTHER" id="PTHR35395:SF1">
    <property type="entry name" value="DUF6536 DOMAIN-CONTAINING PROTEIN"/>
    <property type="match status" value="1"/>
</dbReference>
<feature type="transmembrane region" description="Helical" evidence="1">
    <location>
        <begin position="98"/>
        <end position="121"/>
    </location>
</feature>
<keyword evidence="4" id="KW-1185">Reference proteome</keyword>
<accession>A0A9P4GWN0</accession>
<evidence type="ECO:0000259" key="2">
    <source>
        <dbReference type="Pfam" id="PF20163"/>
    </source>
</evidence>
<keyword evidence="1" id="KW-0812">Transmembrane</keyword>
<dbReference type="PANTHER" id="PTHR35395">
    <property type="entry name" value="DUF6536 DOMAIN-CONTAINING PROTEIN"/>
    <property type="match status" value="1"/>
</dbReference>
<dbReference type="Pfam" id="PF20163">
    <property type="entry name" value="DUF6536"/>
    <property type="match status" value="1"/>
</dbReference>
<feature type="domain" description="DUF6536" evidence="2">
    <location>
        <begin position="96"/>
        <end position="249"/>
    </location>
</feature>
<sequence>MTGRRGSSSEIGGKHAPLNAAAASHHRALALTHQRLVHNSSSTLQVNDTYQDTPSKLQTEVSYTTIASRDDAFLLAVPPDKDQQQPHLQKRFLSGWRIGALLSLVGAVAVFIFNLSLTIWVSRNPKYKVQDGLGTLFQGSCARTRQLNVWVHLLVNVVSTLLLCASNYCMQVLCSPNRDEIDRAHEQRRWLHIGIPSIHNLLRIGKERSFLCIVLLLSSMPLHLLFNSVVFTNLQANSYTVIPTMEDWLHG</sequence>